<evidence type="ECO:0000313" key="2">
    <source>
        <dbReference type="Proteomes" id="UP000237811"/>
    </source>
</evidence>
<dbReference type="Proteomes" id="UP000237811">
    <property type="component" value="Unassembled WGS sequence"/>
</dbReference>
<dbReference type="AlphaFoldDB" id="A0AB37AUL0"/>
<accession>A0AB37AUL0</accession>
<name>A0AB37AUL0_9BURK</name>
<dbReference type="EMBL" id="PVFR01000047">
    <property type="protein sequence ID" value="PRE47470.1"/>
    <property type="molecule type" value="Genomic_DNA"/>
</dbReference>
<proteinExistence type="predicted"/>
<dbReference type="InterPro" id="IPR046250">
    <property type="entry name" value="DUF6283"/>
</dbReference>
<comment type="caution">
    <text evidence="1">The sequence shown here is derived from an EMBL/GenBank/DDBJ whole genome shotgun (WGS) entry which is preliminary data.</text>
</comment>
<protein>
    <submittedName>
        <fullName evidence="1">Uncharacterized protein</fullName>
    </submittedName>
</protein>
<organism evidence="1 2">
    <name type="scientific">Burkholderia multivorans</name>
    <dbReference type="NCBI Taxonomy" id="87883"/>
    <lineage>
        <taxon>Bacteria</taxon>
        <taxon>Pseudomonadati</taxon>
        <taxon>Pseudomonadota</taxon>
        <taxon>Betaproteobacteria</taxon>
        <taxon>Burkholderiales</taxon>
        <taxon>Burkholderiaceae</taxon>
        <taxon>Burkholderia</taxon>
        <taxon>Burkholderia cepacia complex</taxon>
    </lineage>
</organism>
<sequence length="67" mass="7702">MFACHESRPGRDFTCAGWLAKVGHRHPTVRKKTFRGELDPVALRPGTDWPALHDDYQEVLEKLRSTI</sequence>
<dbReference type="Pfam" id="PF19800">
    <property type="entry name" value="DUF6283"/>
    <property type="match status" value="1"/>
</dbReference>
<gene>
    <name evidence="1" type="ORF">C6P99_15330</name>
</gene>
<reference evidence="1 2" key="1">
    <citation type="submission" date="2018-03" db="EMBL/GenBank/DDBJ databases">
        <authorList>
            <person name="Nguyen K."/>
            <person name="Fouts D."/>
            <person name="Sutton G."/>
        </authorList>
    </citation>
    <scope>NUCLEOTIDE SEQUENCE [LARGE SCALE GENOMIC DNA]</scope>
    <source>
        <strain evidence="1 2">AU14328</strain>
    </source>
</reference>
<evidence type="ECO:0000313" key="1">
    <source>
        <dbReference type="EMBL" id="PRE47470.1"/>
    </source>
</evidence>